<dbReference type="PROSITE" id="PS50110">
    <property type="entry name" value="RESPONSE_REGULATORY"/>
    <property type="match status" value="1"/>
</dbReference>
<dbReference type="Proteomes" id="UP000596827">
    <property type="component" value="Unassembled WGS sequence"/>
</dbReference>
<evidence type="ECO:0000259" key="5">
    <source>
        <dbReference type="PROSITE" id="PS50110"/>
    </source>
</evidence>
<feature type="domain" description="Response regulatory" evidence="5">
    <location>
        <begin position="5"/>
        <end position="121"/>
    </location>
</feature>
<dbReference type="Gene3D" id="3.40.50.2300">
    <property type="match status" value="1"/>
</dbReference>
<dbReference type="InterPro" id="IPR000792">
    <property type="entry name" value="Tscrpt_reg_LuxR_C"/>
</dbReference>
<dbReference type="PANTHER" id="PTHR43214">
    <property type="entry name" value="TWO-COMPONENT RESPONSE REGULATOR"/>
    <property type="match status" value="1"/>
</dbReference>
<evidence type="ECO:0000313" key="7">
    <source>
        <dbReference type="Proteomes" id="UP000596827"/>
    </source>
</evidence>
<dbReference type="Pfam" id="PF00196">
    <property type="entry name" value="GerE"/>
    <property type="match status" value="1"/>
</dbReference>
<dbReference type="AlphaFoldDB" id="A0A923MCA4"/>
<dbReference type="CDD" id="cd17535">
    <property type="entry name" value="REC_NarL-like"/>
    <property type="match status" value="1"/>
</dbReference>
<dbReference type="SMART" id="SM00448">
    <property type="entry name" value="REC"/>
    <property type="match status" value="1"/>
</dbReference>
<dbReference type="InterPro" id="IPR001789">
    <property type="entry name" value="Sig_transdc_resp-reg_receiver"/>
</dbReference>
<dbReference type="SMART" id="SM00421">
    <property type="entry name" value="HTH_LUXR"/>
    <property type="match status" value="1"/>
</dbReference>
<name>A0A923MCA4_9BURK</name>
<dbReference type="GO" id="GO:0006355">
    <property type="term" value="P:regulation of DNA-templated transcription"/>
    <property type="evidence" value="ECO:0007669"/>
    <property type="project" value="InterPro"/>
</dbReference>
<comment type="caution">
    <text evidence="6">The sequence shown here is derived from an EMBL/GenBank/DDBJ whole genome shotgun (WGS) entry which is preliminary data.</text>
</comment>
<organism evidence="6 7">
    <name type="scientific">Ramlibacter albus</name>
    <dbReference type="NCBI Taxonomy" id="2079448"/>
    <lineage>
        <taxon>Bacteria</taxon>
        <taxon>Pseudomonadati</taxon>
        <taxon>Pseudomonadota</taxon>
        <taxon>Betaproteobacteria</taxon>
        <taxon>Burkholderiales</taxon>
        <taxon>Comamonadaceae</taxon>
        <taxon>Ramlibacter</taxon>
    </lineage>
</organism>
<dbReference type="Pfam" id="PF00072">
    <property type="entry name" value="Response_reg"/>
    <property type="match status" value="1"/>
</dbReference>
<gene>
    <name evidence="6" type="ORF">H8R02_26510</name>
</gene>
<feature type="modified residue" description="4-aspartylphosphate" evidence="3">
    <location>
        <position position="56"/>
    </location>
</feature>
<feature type="domain" description="HTH luxR-type" evidence="4">
    <location>
        <begin position="141"/>
        <end position="206"/>
    </location>
</feature>
<sequence>MTKLHVVLADDHRLVRAGLRALLDGMADVEVVAEATDGEEAWRLVQELRPDAALLDIAMPKLSGLAVLCNVTAAKLPTRVLLLSMYDNDEYVAEAVRSGAAGYLIKDAAVEELGLALDALRRGDVYLSPAVTRKLTQAFSGNRPSPGLTSRQTQILRMIALGRSSKEIARELDLSIKTVETHRTQIMDRLEIRDLAGLVRYAVRSGLVDPAQ</sequence>
<dbReference type="GO" id="GO:0003677">
    <property type="term" value="F:DNA binding"/>
    <property type="evidence" value="ECO:0007669"/>
    <property type="project" value="UniProtKB-KW"/>
</dbReference>
<proteinExistence type="predicted"/>
<dbReference type="InterPro" id="IPR039420">
    <property type="entry name" value="WalR-like"/>
</dbReference>
<keyword evidence="2" id="KW-0238">DNA-binding</keyword>
<dbReference type="InterPro" id="IPR011006">
    <property type="entry name" value="CheY-like_superfamily"/>
</dbReference>
<keyword evidence="7" id="KW-1185">Reference proteome</keyword>
<dbReference type="SUPFAM" id="SSF46894">
    <property type="entry name" value="C-terminal effector domain of the bipartite response regulators"/>
    <property type="match status" value="1"/>
</dbReference>
<keyword evidence="1 3" id="KW-0597">Phosphoprotein</keyword>
<reference evidence="6" key="1">
    <citation type="submission" date="2020-08" db="EMBL/GenBank/DDBJ databases">
        <title>Ramlibacter sp. GTP1 16S ribosomal RNA gene genome sequencing and assembly.</title>
        <authorList>
            <person name="Kang M."/>
        </authorList>
    </citation>
    <scope>NUCLEOTIDE SEQUENCE</scope>
    <source>
        <strain evidence="6">GTP1</strain>
    </source>
</reference>
<dbReference type="PANTHER" id="PTHR43214:SF43">
    <property type="entry name" value="TWO-COMPONENT RESPONSE REGULATOR"/>
    <property type="match status" value="1"/>
</dbReference>
<dbReference type="PRINTS" id="PR00038">
    <property type="entry name" value="HTHLUXR"/>
</dbReference>
<accession>A0A923MCA4</accession>
<evidence type="ECO:0000256" key="3">
    <source>
        <dbReference type="PROSITE-ProRule" id="PRU00169"/>
    </source>
</evidence>
<dbReference type="SUPFAM" id="SSF52172">
    <property type="entry name" value="CheY-like"/>
    <property type="match status" value="1"/>
</dbReference>
<evidence type="ECO:0000259" key="4">
    <source>
        <dbReference type="PROSITE" id="PS50043"/>
    </source>
</evidence>
<evidence type="ECO:0000256" key="2">
    <source>
        <dbReference type="ARBA" id="ARBA00023125"/>
    </source>
</evidence>
<dbReference type="InterPro" id="IPR016032">
    <property type="entry name" value="Sig_transdc_resp-reg_C-effctor"/>
</dbReference>
<evidence type="ECO:0000313" key="6">
    <source>
        <dbReference type="EMBL" id="MBC5768045.1"/>
    </source>
</evidence>
<dbReference type="PROSITE" id="PS50043">
    <property type="entry name" value="HTH_LUXR_2"/>
    <property type="match status" value="1"/>
</dbReference>
<protein>
    <submittedName>
        <fullName evidence="6">Response regulator transcription factor</fullName>
    </submittedName>
</protein>
<dbReference type="InterPro" id="IPR058245">
    <property type="entry name" value="NreC/VraR/RcsB-like_REC"/>
</dbReference>
<evidence type="ECO:0000256" key="1">
    <source>
        <dbReference type="ARBA" id="ARBA00022553"/>
    </source>
</evidence>
<dbReference type="CDD" id="cd06170">
    <property type="entry name" value="LuxR_C_like"/>
    <property type="match status" value="1"/>
</dbReference>
<dbReference type="RefSeq" id="WP_187084533.1">
    <property type="nucleotide sequence ID" value="NZ_JACORU010000014.1"/>
</dbReference>
<dbReference type="EMBL" id="JACORU010000014">
    <property type="protein sequence ID" value="MBC5768045.1"/>
    <property type="molecule type" value="Genomic_DNA"/>
</dbReference>
<dbReference type="GO" id="GO:0000160">
    <property type="term" value="P:phosphorelay signal transduction system"/>
    <property type="evidence" value="ECO:0007669"/>
    <property type="project" value="InterPro"/>
</dbReference>